<dbReference type="Proteomes" id="UP000239833">
    <property type="component" value="Chromosome"/>
</dbReference>
<evidence type="ECO:0000256" key="1">
    <source>
        <dbReference type="ARBA" id="ARBA00022448"/>
    </source>
</evidence>
<evidence type="ECO:0000256" key="2">
    <source>
        <dbReference type="ARBA" id="ARBA00022741"/>
    </source>
</evidence>
<organism evidence="5 6">
    <name type="scientific">Paenibacillus larvae subsp. larvae</name>
    <dbReference type="NCBI Taxonomy" id="147375"/>
    <lineage>
        <taxon>Bacteria</taxon>
        <taxon>Bacillati</taxon>
        <taxon>Bacillota</taxon>
        <taxon>Bacilli</taxon>
        <taxon>Bacillales</taxon>
        <taxon>Paenibacillaceae</taxon>
        <taxon>Paenibacillus</taxon>
    </lineage>
</organism>
<dbReference type="RefSeq" id="WP_104932740.1">
    <property type="nucleotide sequence ID" value="NZ_CP019655.1"/>
</dbReference>
<keyword evidence="5" id="KW-0378">Hydrolase</keyword>
<reference evidence="6" key="1">
    <citation type="submission" date="2017-02" db="EMBL/GenBank/DDBJ databases">
        <title>Delineation of Paenibacillus larvae strains originating from foulbrood outbreaks.</title>
        <authorList>
            <person name="Beims H."/>
            <person name="Bunk B."/>
            <person name="Sproeer C."/>
            <person name="Mohr K.I."/>
            <person name="Pradella S."/>
            <person name="Guenther G."/>
            <person name="Rohde M."/>
            <person name="von der Ohe W."/>
            <person name="Steinert M."/>
        </authorList>
    </citation>
    <scope>NUCLEOTIDE SEQUENCE [LARGE SCALE GENOMIC DNA]</scope>
    <source>
        <strain evidence="6">Eric_III</strain>
    </source>
</reference>
<dbReference type="InterPro" id="IPR017911">
    <property type="entry name" value="MacB-like_ATP-bd"/>
</dbReference>
<accession>A0A2L1UGM7</accession>
<protein>
    <submittedName>
        <fullName evidence="5">Macrolide export ATP-binding/permease protein MacB</fullName>
        <ecNumber evidence="5">3.6.3.-</ecNumber>
    </submittedName>
</protein>
<dbReference type="GeneID" id="64219774"/>
<dbReference type="EMBL" id="CP019655">
    <property type="protein sequence ID" value="AVF27355.1"/>
    <property type="molecule type" value="Genomic_DNA"/>
</dbReference>
<keyword evidence="2" id="KW-0547">Nucleotide-binding</keyword>
<dbReference type="EC" id="3.6.3.-" evidence="5"/>
<dbReference type="SUPFAM" id="SSF52540">
    <property type="entry name" value="P-loop containing nucleoside triphosphate hydrolases"/>
    <property type="match status" value="1"/>
</dbReference>
<dbReference type="CDD" id="cd03255">
    <property type="entry name" value="ABC_MJ0796_LolCDE_FtsE"/>
    <property type="match status" value="1"/>
</dbReference>
<dbReference type="InterPro" id="IPR003593">
    <property type="entry name" value="AAA+_ATPase"/>
</dbReference>
<name>A0A2L1UGM7_9BACL</name>
<dbReference type="PROSITE" id="PS50893">
    <property type="entry name" value="ABC_TRANSPORTER_2"/>
    <property type="match status" value="1"/>
</dbReference>
<dbReference type="InterPro" id="IPR017871">
    <property type="entry name" value="ABC_transporter-like_CS"/>
</dbReference>
<evidence type="ECO:0000256" key="3">
    <source>
        <dbReference type="ARBA" id="ARBA00022840"/>
    </source>
</evidence>
<dbReference type="GO" id="GO:0005886">
    <property type="term" value="C:plasma membrane"/>
    <property type="evidence" value="ECO:0007669"/>
    <property type="project" value="TreeGrafter"/>
</dbReference>
<dbReference type="PANTHER" id="PTHR24220">
    <property type="entry name" value="IMPORT ATP-BINDING PROTEIN"/>
    <property type="match status" value="1"/>
</dbReference>
<evidence type="ECO:0000313" key="5">
    <source>
        <dbReference type="EMBL" id="AVF27355.1"/>
    </source>
</evidence>
<keyword evidence="1" id="KW-0813">Transport</keyword>
<dbReference type="STRING" id="147375.BXP28_08690"/>
<dbReference type="InterPro" id="IPR003439">
    <property type="entry name" value="ABC_transporter-like_ATP-bd"/>
</dbReference>
<gene>
    <name evidence="5" type="primary">macB</name>
    <name evidence="5" type="ORF">ERICIII_03236</name>
</gene>
<dbReference type="SMART" id="SM00382">
    <property type="entry name" value="AAA"/>
    <property type="match status" value="1"/>
</dbReference>
<proteinExistence type="predicted"/>
<dbReference type="GO" id="GO:0005524">
    <property type="term" value="F:ATP binding"/>
    <property type="evidence" value="ECO:0007669"/>
    <property type="project" value="UniProtKB-KW"/>
</dbReference>
<dbReference type="InterPro" id="IPR027417">
    <property type="entry name" value="P-loop_NTPase"/>
</dbReference>
<dbReference type="PROSITE" id="PS00211">
    <property type="entry name" value="ABC_TRANSPORTER_1"/>
    <property type="match status" value="1"/>
</dbReference>
<dbReference type="AlphaFoldDB" id="A0A2L1UGM7"/>
<sequence>MTNEHIVSMHKLFKSYSLAKQQVEVLKDISLLITRNTMVSIMGPSGSGKTTLLSIMGLQTSPSEGDIYIDGELISDSNRQTIRQKYIGFSFQSPHLLPQLSALHNVCLPLVPLKTTFSKEKRAAEMLDKVGLSHRIHHLPSELSGGEQQRVAVARALIHSPQLLICDEPTGNLDSTTRDSVIHLLTEIKNEGMTIVLSTHDPEVADQCDLCFNMKDGNIQAVQP</sequence>
<dbReference type="PANTHER" id="PTHR24220:SF86">
    <property type="entry name" value="ABC TRANSPORTER ABCH.1"/>
    <property type="match status" value="1"/>
</dbReference>
<feature type="domain" description="ABC transporter" evidence="4">
    <location>
        <begin position="7"/>
        <end position="224"/>
    </location>
</feature>
<dbReference type="InterPro" id="IPR015854">
    <property type="entry name" value="ABC_transpr_LolD-like"/>
</dbReference>
<evidence type="ECO:0000313" key="6">
    <source>
        <dbReference type="Proteomes" id="UP000239833"/>
    </source>
</evidence>
<dbReference type="GO" id="GO:0022857">
    <property type="term" value="F:transmembrane transporter activity"/>
    <property type="evidence" value="ECO:0007669"/>
    <property type="project" value="TreeGrafter"/>
</dbReference>
<dbReference type="Gene3D" id="3.40.50.300">
    <property type="entry name" value="P-loop containing nucleotide triphosphate hydrolases"/>
    <property type="match status" value="1"/>
</dbReference>
<dbReference type="Pfam" id="PF00005">
    <property type="entry name" value="ABC_tran"/>
    <property type="match status" value="1"/>
</dbReference>
<keyword evidence="3 5" id="KW-0067">ATP-binding</keyword>
<dbReference type="GO" id="GO:0016887">
    <property type="term" value="F:ATP hydrolysis activity"/>
    <property type="evidence" value="ECO:0007669"/>
    <property type="project" value="InterPro"/>
</dbReference>
<evidence type="ECO:0000259" key="4">
    <source>
        <dbReference type="PROSITE" id="PS50893"/>
    </source>
</evidence>